<sequence>MGHRDRRLSKEGGTGSLQATELAASEAASARSQYRAGSEEALLPQQQFRGRQHRPPQRQQVRRAATSVYEVQEGPWAQQPCSAVCCHSPCPCKLCVPARADVAPWIELSVRRDSADQL</sequence>
<comment type="caution">
    <text evidence="2">The sequence shown here is derived from an EMBL/GenBank/DDBJ whole genome shotgun (WGS) entry which is preliminary data.</text>
</comment>
<dbReference type="EMBL" id="JANPWB010000012">
    <property type="protein sequence ID" value="KAJ1113884.1"/>
    <property type="molecule type" value="Genomic_DNA"/>
</dbReference>
<reference evidence="2" key="1">
    <citation type="journal article" date="2022" name="bioRxiv">
        <title>Sequencing and chromosome-scale assembly of the giantPleurodeles waltlgenome.</title>
        <authorList>
            <person name="Brown T."/>
            <person name="Elewa A."/>
            <person name="Iarovenko S."/>
            <person name="Subramanian E."/>
            <person name="Araus A.J."/>
            <person name="Petzold A."/>
            <person name="Susuki M."/>
            <person name="Suzuki K.-i.T."/>
            <person name="Hayashi T."/>
            <person name="Toyoda A."/>
            <person name="Oliveira C."/>
            <person name="Osipova E."/>
            <person name="Leigh N.D."/>
            <person name="Simon A."/>
            <person name="Yun M.H."/>
        </authorList>
    </citation>
    <scope>NUCLEOTIDE SEQUENCE</scope>
    <source>
        <strain evidence="2">20211129_DDA</strain>
        <tissue evidence="2">Liver</tissue>
    </source>
</reference>
<dbReference type="Proteomes" id="UP001066276">
    <property type="component" value="Chromosome 8"/>
</dbReference>
<evidence type="ECO:0000313" key="2">
    <source>
        <dbReference type="EMBL" id="KAJ1113884.1"/>
    </source>
</evidence>
<name>A0AAV7NGR4_PLEWA</name>
<feature type="region of interest" description="Disordered" evidence="1">
    <location>
        <begin position="1"/>
        <end position="66"/>
    </location>
</feature>
<dbReference type="AlphaFoldDB" id="A0AAV7NGR4"/>
<accession>A0AAV7NGR4</accession>
<keyword evidence="3" id="KW-1185">Reference proteome</keyword>
<organism evidence="2 3">
    <name type="scientific">Pleurodeles waltl</name>
    <name type="common">Iberian ribbed newt</name>
    <dbReference type="NCBI Taxonomy" id="8319"/>
    <lineage>
        <taxon>Eukaryota</taxon>
        <taxon>Metazoa</taxon>
        <taxon>Chordata</taxon>
        <taxon>Craniata</taxon>
        <taxon>Vertebrata</taxon>
        <taxon>Euteleostomi</taxon>
        <taxon>Amphibia</taxon>
        <taxon>Batrachia</taxon>
        <taxon>Caudata</taxon>
        <taxon>Salamandroidea</taxon>
        <taxon>Salamandridae</taxon>
        <taxon>Pleurodelinae</taxon>
        <taxon>Pleurodeles</taxon>
    </lineage>
</organism>
<proteinExistence type="predicted"/>
<evidence type="ECO:0000256" key="1">
    <source>
        <dbReference type="SAM" id="MobiDB-lite"/>
    </source>
</evidence>
<feature type="compositionally biased region" description="Low complexity" evidence="1">
    <location>
        <begin position="16"/>
        <end position="36"/>
    </location>
</feature>
<evidence type="ECO:0000313" key="3">
    <source>
        <dbReference type="Proteomes" id="UP001066276"/>
    </source>
</evidence>
<protein>
    <submittedName>
        <fullName evidence="2">Uncharacterized protein</fullName>
    </submittedName>
</protein>
<gene>
    <name evidence="2" type="ORF">NDU88_002125</name>
</gene>